<keyword evidence="5 10" id="KW-0812">Transmembrane</keyword>
<dbReference type="GO" id="GO:0009425">
    <property type="term" value="C:bacterial-type flagellum basal body"/>
    <property type="evidence" value="ECO:0007669"/>
    <property type="project" value="UniProtKB-SubCell"/>
</dbReference>
<dbReference type="GO" id="GO:0006605">
    <property type="term" value="P:protein targeting"/>
    <property type="evidence" value="ECO:0007669"/>
    <property type="project" value="UniProtKB-UniRule"/>
</dbReference>
<keyword evidence="11" id="KW-0282">Flagellum</keyword>
<dbReference type="NCBIfam" id="TIGR01400">
    <property type="entry name" value="fliR"/>
    <property type="match status" value="1"/>
</dbReference>
<dbReference type="InterPro" id="IPR002010">
    <property type="entry name" value="T3SS_IM_R"/>
</dbReference>
<name>A0A2U2DWX5_9HYPH</name>
<keyword evidence="12" id="KW-1185">Reference proteome</keyword>
<dbReference type="GO" id="GO:0044780">
    <property type="term" value="P:bacterial-type flagellum assembly"/>
    <property type="evidence" value="ECO:0007669"/>
    <property type="project" value="UniProtKB-UniRule"/>
</dbReference>
<keyword evidence="11" id="KW-0969">Cilium</keyword>
<evidence type="ECO:0000256" key="4">
    <source>
        <dbReference type="ARBA" id="ARBA00022475"/>
    </source>
</evidence>
<evidence type="ECO:0000256" key="5">
    <source>
        <dbReference type="ARBA" id="ARBA00022692"/>
    </source>
</evidence>
<comment type="similarity">
    <text evidence="2 10">Belongs to the FliR/MopE/SpaR family.</text>
</comment>
<feature type="transmembrane region" description="Helical" evidence="10">
    <location>
        <begin position="6"/>
        <end position="26"/>
    </location>
</feature>
<evidence type="ECO:0000256" key="9">
    <source>
        <dbReference type="NCBIfam" id="TIGR01400"/>
    </source>
</evidence>
<keyword evidence="8 10" id="KW-0975">Bacterial flagellum</keyword>
<evidence type="ECO:0000256" key="8">
    <source>
        <dbReference type="ARBA" id="ARBA00023143"/>
    </source>
</evidence>
<feature type="transmembrane region" description="Helical" evidence="10">
    <location>
        <begin position="219"/>
        <end position="248"/>
    </location>
</feature>
<dbReference type="AlphaFoldDB" id="A0A2U2DWX5"/>
<dbReference type="Proteomes" id="UP000245252">
    <property type="component" value="Unassembled WGS sequence"/>
</dbReference>
<dbReference type="PANTHER" id="PTHR30065:SF1">
    <property type="entry name" value="SURFACE PRESENTATION OF ANTIGENS PROTEIN SPAR"/>
    <property type="match status" value="1"/>
</dbReference>
<gene>
    <name evidence="11" type="ORF">DEM27_01090</name>
</gene>
<keyword evidence="4 10" id="KW-1003">Cell membrane</keyword>
<keyword evidence="6 10" id="KW-1133">Transmembrane helix</keyword>
<evidence type="ECO:0000313" key="12">
    <source>
        <dbReference type="Proteomes" id="UP000245252"/>
    </source>
</evidence>
<dbReference type="EMBL" id="QFBC01000001">
    <property type="protein sequence ID" value="PWE57824.1"/>
    <property type="molecule type" value="Genomic_DNA"/>
</dbReference>
<reference evidence="11 12" key="1">
    <citation type="submission" date="2018-05" db="EMBL/GenBank/DDBJ databases">
        <title>The draft genome of strain NS-104.</title>
        <authorList>
            <person name="Hang P."/>
            <person name="Jiang J."/>
        </authorList>
    </citation>
    <scope>NUCLEOTIDE SEQUENCE [LARGE SCALE GENOMIC DNA]</scope>
    <source>
        <strain evidence="11 12">NS-104</strain>
    </source>
</reference>
<feature type="transmembrane region" description="Helical" evidence="10">
    <location>
        <begin position="189"/>
        <end position="207"/>
    </location>
</feature>
<dbReference type="InterPro" id="IPR006303">
    <property type="entry name" value="FliR"/>
</dbReference>
<evidence type="ECO:0000313" key="11">
    <source>
        <dbReference type="EMBL" id="PWE57824.1"/>
    </source>
</evidence>
<keyword evidence="11" id="KW-0966">Cell projection</keyword>
<dbReference type="RefSeq" id="WP_109456341.1">
    <property type="nucleotide sequence ID" value="NZ_QFBC01000001.1"/>
</dbReference>
<evidence type="ECO:0000256" key="10">
    <source>
        <dbReference type="RuleBase" id="RU362071"/>
    </source>
</evidence>
<feature type="transmembrane region" description="Helical" evidence="10">
    <location>
        <begin position="127"/>
        <end position="146"/>
    </location>
</feature>
<dbReference type="PANTHER" id="PTHR30065">
    <property type="entry name" value="FLAGELLAR BIOSYNTHETIC PROTEIN FLIR"/>
    <property type="match status" value="1"/>
</dbReference>
<dbReference type="OrthoDB" id="9779817at2"/>
<evidence type="ECO:0000256" key="6">
    <source>
        <dbReference type="ARBA" id="ARBA00022989"/>
    </source>
</evidence>
<proteinExistence type="inferred from homology"/>
<evidence type="ECO:0000256" key="3">
    <source>
        <dbReference type="ARBA" id="ARBA00021717"/>
    </source>
</evidence>
<comment type="function">
    <text evidence="1 10">Role in flagellar biosynthesis.</text>
</comment>
<evidence type="ECO:0000256" key="1">
    <source>
        <dbReference type="ARBA" id="ARBA00002578"/>
    </source>
</evidence>
<sequence>MIDDPQGTVLALFVVLCRVGGCMMVLPGFTSARIPMMIRMLTAVAVSMALLPLLWDTIYPRVSADRVTFIFLIANELAIGIMYGMLARFFTLGLQFTGTVITMMIGFNSPPAPDIVEDTPENQVTNMISFAGLMVLFALDFHHIVFRAVIDSYSSMPPGALFSSQKSLITLTDTLDQTMHIMLRLASPFILYGLMFNVSIGLINKLAPQIPIYFISTPYLLMGGLFMLYLSVAALLRLFAAAFPGVFIGG</sequence>
<comment type="subcellular location">
    <subcellularLocation>
        <location evidence="10">Cell membrane</location>
        <topology evidence="10">Multi-pass membrane protein</topology>
    </subcellularLocation>
    <subcellularLocation>
        <location evidence="10">Bacterial flagellum basal body</location>
    </subcellularLocation>
</comment>
<feature type="transmembrane region" description="Helical" evidence="10">
    <location>
        <begin position="67"/>
        <end position="84"/>
    </location>
</feature>
<dbReference type="Pfam" id="PF01311">
    <property type="entry name" value="Bac_export_1"/>
    <property type="match status" value="1"/>
</dbReference>
<evidence type="ECO:0000256" key="2">
    <source>
        <dbReference type="ARBA" id="ARBA00009772"/>
    </source>
</evidence>
<accession>A0A2U2DWX5</accession>
<dbReference type="GO" id="GO:0005886">
    <property type="term" value="C:plasma membrane"/>
    <property type="evidence" value="ECO:0007669"/>
    <property type="project" value="UniProtKB-SubCell"/>
</dbReference>
<organism evidence="11 12">
    <name type="scientific">Metarhizobium album</name>
    <dbReference type="NCBI Taxonomy" id="2182425"/>
    <lineage>
        <taxon>Bacteria</taxon>
        <taxon>Pseudomonadati</taxon>
        <taxon>Pseudomonadota</taxon>
        <taxon>Alphaproteobacteria</taxon>
        <taxon>Hyphomicrobiales</taxon>
        <taxon>Rhizobiaceae</taxon>
        <taxon>Metarhizobium</taxon>
    </lineage>
</organism>
<evidence type="ECO:0000256" key="7">
    <source>
        <dbReference type="ARBA" id="ARBA00023136"/>
    </source>
</evidence>
<dbReference type="PRINTS" id="PR00953">
    <property type="entry name" value="TYPE3IMRPROT"/>
</dbReference>
<feature type="transmembrane region" description="Helical" evidence="10">
    <location>
        <begin position="38"/>
        <end position="55"/>
    </location>
</feature>
<comment type="caution">
    <text evidence="11">The sequence shown here is derived from an EMBL/GenBank/DDBJ whole genome shotgun (WGS) entry which is preliminary data.</text>
</comment>
<protein>
    <recommendedName>
        <fullName evidence="3 9">Flagellar biosynthetic protein FliR</fullName>
    </recommendedName>
</protein>
<keyword evidence="7 10" id="KW-0472">Membrane</keyword>